<dbReference type="GO" id="GO:0000407">
    <property type="term" value="C:phagophore assembly site"/>
    <property type="evidence" value="ECO:0007669"/>
    <property type="project" value="TreeGrafter"/>
</dbReference>
<dbReference type="InterPro" id="IPR008271">
    <property type="entry name" value="Ser/Thr_kinase_AS"/>
</dbReference>
<keyword evidence="1 11" id="KW-0808">Transferase</keyword>
<name>G0QXM3_ICHMU</name>
<dbReference type="OMA" id="PNTTQYE"/>
<evidence type="ECO:0000256" key="3">
    <source>
        <dbReference type="ARBA" id="ARBA00022777"/>
    </source>
</evidence>
<evidence type="ECO:0000256" key="6">
    <source>
        <dbReference type="ARBA" id="ARBA00024334"/>
    </source>
</evidence>
<dbReference type="InterPro" id="IPR011992">
    <property type="entry name" value="EF-hand-dom_pair"/>
</dbReference>
<keyword evidence="4" id="KW-0106">Calcium</keyword>
<dbReference type="CDD" id="cd00051">
    <property type="entry name" value="EFh"/>
    <property type="match status" value="1"/>
</dbReference>
<dbReference type="InterPro" id="IPR018247">
    <property type="entry name" value="EF_Hand_1_Ca_BS"/>
</dbReference>
<evidence type="ECO:0000256" key="8">
    <source>
        <dbReference type="RuleBase" id="RU000304"/>
    </source>
</evidence>
<sequence length="483" mass="56444">MSFQQGDFIWDNKSYLGEGTFGKVYKCKSIKNNETYAIKVMDMKHFQDKYMLDSLKNEINIMKQLTSMHVVQLIEYINTPKTTYIILEFCEGGDLRKYITKKGGKLAESDSLEVLNQLMIGFKDLVNKGYIHRDVKPENCLVKNNIFKVADFGFATKADLEGRFLLRDCVGTPLYMAPQLLENKPYTAKSDLWSIGMMFYEMLFGKTPWPARDIKSFLKNIYNLPLRFPYDKPIGSQTKNFIKQCLTIDEKQRIGWDEVFKHQIINRDGGQIEKPEILLDEKAKKILRSMQEIVQAHNLNIQDVFNKFDTDGGGTLDQGEFFQLLSNIDPRITSFESNYIFTIVDSSHDNKVSILEFQNVFCQYDFCDIEDRVSSIITDLKEIIKCVCYLSRIPPYMKANQIRKLLESYGVLRIYLAAEDDNKRKFRVKMGGNKKRRYTEGWVEFQDKRIAKLSAKSLNCSKMKFQCKMFNYDNNNQLQNRYK</sequence>
<keyword evidence="3 11" id="KW-0418">Kinase</keyword>
<dbReference type="Gene3D" id="1.10.510.10">
    <property type="entry name" value="Transferase(Phosphotransferase) domain 1"/>
    <property type="match status" value="1"/>
</dbReference>
<dbReference type="GeneID" id="14906143"/>
<dbReference type="EMBL" id="GL984081">
    <property type="protein sequence ID" value="EGR30023.1"/>
    <property type="molecule type" value="Genomic_DNA"/>
</dbReference>
<dbReference type="PROSITE" id="PS00107">
    <property type="entry name" value="PROTEIN_KINASE_ATP"/>
    <property type="match status" value="1"/>
</dbReference>
<dbReference type="FunFam" id="1.10.510.10:FF:000737">
    <property type="entry name" value="Protein kinase, putative"/>
    <property type="match status" value="1"/>
</dbReference>
<accession>G0QXM3</accession>
<dbReference type="Pfam" id="PF13499">
    <property type="entry name" value="EF-hand_7"/>
    <property type="match status" value="1"/>
</dbReference>
<evidence type="ECO:0000313" key="12">
    <source>
        <dbReference type="Proteomes" id="UP000008983"/>
    </source>
</evidence>
<dbReference type="SUPFAM" id="SSF47473">
    <property type="entry name" value="EF-hand"/>
    <property type="match status" value="1"/>
</dbReference>
<dbReference type="EC" id="2.7.11.17" evidence="11"/>
<dbReference type="SMART" id="SM00220">
    <property type="entry name" value="S_TKc"/>
    <property type="match status" value="1"/>
</dbReference>
<dbReference type="PROSITE" id="PS00108">
    <property type="entry name" value="PROTEIN_KINASE_ST"/>
    <property type="match status" value="1"/>
</dbReference>
<dbReference type="InterPro" id="IPR017441">
    <property type="entry name" value="Protein_kinase_ATP_BS"/>
</dbReference>
<protein>
    <submittedName>
        <fullName evidence="11">Protein kinase domain protein</fullName>
        <ecNumber evidence="11">2.7.11.17</ecNumber>
    </submittedName>
</protein>
<dbReference type="eggNOG" id="KOG0595">
    <property type="taxonomic scope" value="Eukaryota"/>
</dbReference>
<dbReference type="PROSITE" id="PS50011">
    <property type="entry name" value="PROTEIN_KINASE_DOM"/>
    <property type="match status" value="1"/>
</dbReference>
<keyword evidence="2 7" id="KW-0547">Nucleotide-binding</keyword>
<evidence type="ECO:0000259" key="9">
    <source>
        <dbReference type="PROSITE" id="PS50011"/>
    </source>
</evidence>
<dbReference type="GO" id="GO:0016020">
    <property type="term" value="C:membrane"/>
    <property type="evidence" value="ECO:0007669"/>
    <property type="project" value="TreeGrafter"/>
</dbReference>
<organism evidence="11 12">
    <name type="scientific">Ichthyophthirius multifiliis</name>
    <name type="common">White spot disease agent</name>
    <name type="synonym">Ich</name>
    <dbReference type="NCBI Taxonomy" id="5932"/>
    <lineage>
        <taxon>Eukaryota</taxon>
        <taxon>Sar</taxon>
        <taxon>Alveolata</taxon>
        <taxon>Ciliophora</taxon>
        <taxon>Intramacronucleata</taxon>
        <taxon>Oligohymenophorea</taxon>
        <taxon>Hymenostomatida</taxon>
        <taxon>Ophryoglenina</taxon>
        <taxon>Ichthyophthirius</taxon>
    </lineage>
</organism>
<dbReference type="GO" id="GO:0005829">
    <property type="term" value="C:cytosol"/>
    <property type="evidence" value="ECO:0007669"/>
    <property type="project" value="TreeGrafter"/>
</dbReference>
<dbReference type="CDD" id="cd12263">
    <property type="entry name" value="RRM_ABT1_like"/>
    <property type="match status" value="1"/>
</dbReference>
<dbReference type="GO" id="GO:0005524">
    <property type="term" value="F:ATP binding"/>
    <property type="evidence" value="ECO:0007669"/>
    <property type="project" value="UniProtKB-UniRule"/>
</dbReference>
<dbReference type="InterPro" id="IPR000719">
    <property type="entry name" value="Prot_kinase_dom"/>
</dbReference>
<dbReference type="OrthoDB" id="287393at2759"/>
<dbReference type="GO" id="GO:0005776">
    <property type="term" value="C:autophagosome"/>
    <property type="evidence" value="ECO:0007669"/>
    <property type="project" value="TreeGrafter"/>
</dbReference>
<feature type="domain" description="EF-hand" evidence="10">
    <location>
        <begin position="296"/>
        <end position="331"/>
    </location>
</feature>
<evidence type="ECO:0000313" key="11">
    <source>
        <dbReference type="EMBL" id="EGR30023.1"/>
    </source>
</evidence>
<keyword evidence="8" id="KW-0723">Serine/threonine-protein kinase</keyword>
<feature type="binding site" evidence="7">
    <location>
        <position position="39"/>
    </location>
    <ligand>
        <name>ATP</name>
        <dbReference type="ChEBI" id="CHEBI:30616"/>
    </ligand>
</feature>
<feature type="domain" description="Protein kinase" evidence="9">
    <location>
        <begin position="10"/>
        <end position="265"/>
    </location>
</feature>
<evidence type="ECO:0000256" key="4">
    <source>
        <dbReference type="ARBA" id="ARBA00022837"/>
    </source>
</evidence>
<keyword evidence="12" id="KW-1185">Reference proteome</keyword>
<dbReference type="PROSITE" id="PS00018">
    <property type="entry name" value="EF_HAND_1"/>
    <property type="match status" value="2"/>
</dbReference>
<dbReference type="InParanoid" id="G0QXM3"/>
<keyword evidence="5 7" id="KW-0067">ATP-binding</keyword>
<dbReference type="Proteomes" id="UP000008983">
    <property type="component" value="Unassembled WGS sequence"/>
</dbReference>
<evidence type="ECO:0000256" key="1">
    <source>
        <dbReference type="ARBA" id="ARBA00022679"/>
    </source>
</evidence>
<dbReference type="RefSeq" id="XP_004031259.1">
    <property type="nucleotide sequence ID" value="XM_004031211.1"/>
</dbReference>
<evidence type="ECO:0000259" key="10">
    <source>
        <dbReference type="PROSITE" id="PS50222"/>
    </source>
</evidence>
<gene>
    <name evidence="11" type="ORF">IMG5_143980</name>
</gene>
<dbReference type="Pfam" id="PF00069">
    <property type="entry name" value="Pkinase"/>
    <property type="match status" value="1"/>
</dbReference>
<dbReference type="InterPro" id="IPR034353">
    <property type="entry name" value="ABT1/ESF2_RRM"/>
</dbReference>
<dbReference type="FunFam" id="3.30.200.20:FF:000042">
    <property type="entry name" value="Aurora kinase A"/>
    <property type="match status" value="1"/>
</dbReference>
<evidence type="ECO:0000256" key="5">
    <source>
        <dbReference type="ARBA" id="ARBA00022840"/>
    </source>
</evidence>
<reference evidence="11 12" key="1">
    <citation type="submission" date="2011-07" db="EMBL/GenBank/DDBJ databases">
        <authorList>
            <person name="Coyne R."/>
            <person name="Brami D."/>
            <person name="Johnson J."/>
            <person name="Hostetler J."/>
            <person name="Hannick L."/>
            <person name="Clark T."/>
            <person name="Cassidy-Hanley D."/>
            <person name="Inman J."/>
        </authorList>
    </citation>
    <scope>NUCLEOTIDE SEQUENCE [LARGE SCALE GENOMIC DNA]</scope>
    <source>
        <strain evidence="11 12">G5</strain>
    </source>
</reference>
<dbReference type="SUPFAM" id="SSF56112">
    <property type="entry name" value="Protein kinase-like (PK-like)"/>
    <property type="match status" value="1"/>
</dbReference>
<dbReference type="GO" id="GO:0005509">
    <property type="term" value="F:calcium ion binding"/>
    <property type="evidence" value="ECO:0007669"/>
    <property type="project" value="InterPro"/>
</dbReference>
<dbReference type="InterPro" id="IPR002048">
    <property type="entry name" value="EF_hand_dom"/>
</dbReference>
<dbReference type="InterPro" id="IPR011009">
    <property type="entry name" value="Kinase-like_dom_sf"/>
</dbReference>
<dbReference type="AlphaFoldDB" id="G0QXM3"/>
<evidence type="ECO:0000256" key="7">
    <source>
        <dbReference type="PROSITE-ProRule" id="PRU10141"/>
    </source>
</evidence>
<dbReference type="InterPro" id="IPR045269">
    <property type="entry name" value="Atg1-like"/>
</dbReference>
<dbReference type="PANTHER" id="PTHR24348">
    <property type="entry name" value="SERINE/THREONINE-PROTEIN KINASE UNC-51-RELATED"/>
    <property type="match status" value="1"/>
</dbReference>
<dbReference type="SMART" id="SM00054">
    <property type="entry name" value="EFh"/>
    <property type="match status" value="1"/>
</dbReference>
<evidence type="ECO:0000256" key="2">
    <source>
        <dbReference type="ARBA" id="ARBA00022741"/>
    </source>
</evidence>
<proteinExistence type="inferred from homology"/>
<dbReference type="STRING" id="857967.G0QXM3"/>
<dbReference type="PANTHER" id="PTHR24348:SF22">
    <property type="entry name" value="NON-SPECIFIC SERINE_THREONINE PROTEIN KINASE"/>
    <property type="match status" value="1"/>
</dbReference>
<dbReference type="PROSITE" id="PS50222">
    <property type="entry name" value="EF_HAND_2"/>
    <property type="match status" value="1"/>
</dbReference>
<dbReference type="GO" id="GO:0010506">
    <property type="term" value="P:regulation of autophagy"/>
    <property type="evidence" value="ECO:0007669"/>
    <property type="project" value="InterPro"/>
</dbReference>
<dbReference type="Gene3D" id="1.10.238.10">
    <property type="entry name" value="EF-hand"/>
    <property type="match status" value="1"/>
</dbReference>
<dbReference type="GO" id="GO:0000045">
    <property type="term" value="P:autophagosome assembly"/>
    <property type="evidence" value="ECO:0007669"/>
    <property type="project" value="TreeGrafter"/>
</dbReference>
<dbReference type="GO" id="GO:0004683">
    <property type="term" value="F:calcium/calmodulin-dependent protein kinase activity"/>
    <property type="evidence" value="ECO:0007669"/>
    <property type="project" value="UniProtKB-EC"/>
</dbReference>
<comment type="similarity">
    <text evidence="6">Belongs to the protein kinase superfamily. Ser/Thr protein kinase family. CDPK subfamily.</text>
</comment>